<accession>A0A1G8SFW1</accession>
<dbReference type="InterPro" id="IPR001126">
    <property type="entry name" value="UmuC"/>
</dbReference>
<dbReference type="STRING" id="1128970.SAMN04487935_0540"/>
<dbReference type="Gene3D" id="3.40.1170.60">
    <property type="match status" value="1"/>
</dbReference>
<evidence type="ECO:0000313" key="4">
    <source>
        <dbReference type="EMBL" id="SDJ28139.1"/>
    </source>
</evidence>
<dbReference type="InterPro" id="IPR050356">
    <property type="entry name" value="SulA_CellDiv_inhibitor"/>
</dbReference>
<keyword evidence="2" id="KW-0227">DNA damage</keyword>
<gene>
    <name evidence="4" type="ORF">SAMN04487935_0540</name>
</gene>
<keyword evidence="5" id="KW-1185">Reference proteome</keyword>
<feature type="domain" description="UmuC" evidence="3">
    <location>
        <begin position="15"/>
        <end position="152"/>
    </location>
</feature>
<dbReference type="PANTHER" id="PTHR35369">
    <property type="entry name" value="BLR3025 PROTEIN-RELATED"/>
    <property type="match status" value="1"/>
</dbReference>
<sequence>MTRYASIWFPYLLTEYAIRKKPELRDVPFVLVSPQRGRMVIDSATATAMQKGIRPGMVLADCKAIFPDLLMVKSEPGRPEKLLYALAEWSIGYTPFAAVDLPDGLILDTSGCTHLWGGETAYLENIKTKMAAYGYTVHTAIADTIGTAWSAARFGQPATIIKTGKQRDFLLQLPPEALRLEPEIQARLKKLGLQRIDSFIDMPRAALRRRFGETLPLRIGQALGHEVEMAIPIKPVEPYQERLCSMEPISTATGIAIALQKLLEILCQRLDSEGMGLRYCVFKAYRVDGDVQQIEIGTGHPSRNARHLFRLFEHKIATLEPALGFELFLLEATKTETVTEAQAAIWNMQSQNDTKIAELLDRISAKTGNHAIRRFLPDEHYWPERSVKQAKPLWEKPTTTWRTDLPRPIHLLDQPEVIEVTAVLPDYPPMLFRYKGKLYTLKKADGPERIEPEWWLSDGLFRDYYCVEDEDGARYWVFRSGPYHAGQPEWFIHGFFA</sequence>
<protein>
    <submittedName>
        <fullName evidence="4">Protein ImuB</fullName>
    </submittedName>
</protein>
<dbReference type="InterPro" id="IPR043502">
    <property type="entry name" value="DNA/RNA_pol_sf"/>
</dbReference>
<dbReference type="InterPro" id="IPR043128">
    <property type="entry name" value="Rev_trsase/Diguanyl_cyclase"/>
</dbReference>
<proteinExistence type="inferred from homology"/>
<reference evidence="4 5" key="1">
    <citation type="submission" date="2016-10" db="EMBL/GenBank/DDBJ databases">
        <authorList>
            <person name="de Groot N.N."/>
        </authorList>
    </citation>
    <scope>NUCLEOTIDE SEQUENCE [LARGE SCALE GENOMIC DNA]</scope>
    <source>
        <strain evidence="4 5">CGMCC 1.10076</strain>
    </source>
</reference>
<organism evidence="4 5">
    <name type="scientific">Flavobacterium noncentrifugens</name>
    <dbReference type="NCBI Taxonomy" id="1128970"/>
    <lineage>
        <taxon>Bacteria</taxon>
        <taxon>Pseudomonadati</taxon>
        <taxon>Bacteroidota</taxon>
        <taxon>Flavobacteriia</taxon>
        <taxon>Flavobacteriales</taxon>
        <taxon>Flavobacteriaceae</taxon>
        <taxon>Flavobacterium</taxon>
    </lineage>
</organism>
<evidence type="ECO:0000256" key="2">
    <source>
        <dbReference type="ARBA" id="ARBA00022763"/>
    </source>
</evidence>
<dbReference type="CDD" id="cd03468">
    <property type="entry name" value="PolY_like"/>
    <property type="match status" value="1"/>
</dbReference>
<evidence type="ECO:0000313" key="5">
    <source>
        <dbReference type="Proteomes" id="UP000199580"/>
    </source>
</evidence>
<dbReference type="AlphaFoldDB" id="A0A1G8SFW1"/>
<name>A0A1G8SFW1_9FLAO</name>
<dbReference type="EMBL" id="FNEZ01000001">
    <property type="protein sequence ID" value="SDJ28139.1"/>
    <property type="molecule type" value="Genomic_DNA"/>
</dbReference>
<dbReference type="Gene3D" id="3.30.70.270">
    <property type="match status" value="1"/>
</dbReference>
<evidence type="ECO:0000256" key="1">
    <source>
        <dbReference type="ARBA" id="ARBA00010945"/>
    </source>
</evidence>
<comment type="similarity">
    <text evidence="1">Belongs to the DNA polymerase type-Y family.</text>
</comment>
<dbReference type="SUPFAM" id="SSF56672">
    <property type="entry name" value="DNA/RNA polymerases"/>
    <property type="match status" value="1"/>
</dbReference>
<dbReference type="PANTHER" id="PTHR35369:SF2">
    <property type="entry name" value="BLR3025 PROTEIN"/>
    <property type="match status" value="1"/>
</dbReference>
<dbReference type="RefSeq" id="WP_217639544.1">
    <property type="nucleotide sequence ID" value="NZ_BKAI01000002.1"/>
</dbReference>
<dbReference type="Proteomes" id="UP000199580">
    <property type="component" value="Unassembled WGS sequence"/>
</dbReference>
<evidence type="ECO:0000259" key="3">
    <source>
        <dbReference type="Pfam" id="PF00817"/>
    </source>
</evidence>
<dbReference type="Pfam" id="PF00817">
    <property type="entry name" value="IMS"/>
    <property type="match status" value="1"/>
</dbReference>
<dbReference type="GO" id="GO:0006281">
    <property type="term" value="P:DNA repair"/>
    <property type="evidence" value="ECO:0007669"/>
    <property type="project" value="InterPro"/>
</dbReference>